<proteinExistence type="predicted"/>
<dbReference type="InterPro" id="IPR006521">
    <property type="entry name" value="Tail_protein_I"/>
</dbReference>
<organism evidence="1 2">
    <name type="scientific">Micromonospora sonneratiae</name>
    <dbReference type="NCBI Taxonomy" id="1184706"/>
    <lineage>
        <taxon>Bacteria</taxon>
        <taxon>Bacillati</taxon>
        <taxon>Actinomycetota</taxon>
        <taxon>Actinomycetes</taxon>
        <taxon>Micromonosporales</taxon>
        <taxon>Micromonosporaceae</taxon>
        <taxon>Micromonospora</taxon>
    </lineage>
</organism>
<accession>A0ABW3YHS9</accession>
<evidence type="ECO:0000313" key="2">
    <source>
        <dbReference type="Proteomes" id="UP001597260"/>
    </source>
</evidence>
<comment type="caution">
    <text evidence="1">The sequence shown here is derived from an EMBL/GenBank/DDBJ whole genome shotgun (WGS) entry which is preliminary data.</text>
</comment>
<dbReference type="InterPro" id="IPR011748">
    <property type="entry name" value="Unchr_phage_tail-like"/>
</dbReference>
<dbReference type="EMBL" id="JBHTMP010000041">
    <property type="protein sequence ID" value="MFD1324072.1"/>
    <property type="molecule type" value="Genomic_DNA"/>
</dbReference>
<keyword evidence="2" id="KW-1185">Reference proteome</keyword>
<dbReference type="RefSeq" id="WP_377574095.1">
    <property type="nucleotide sequence ID" value="NZ_JBHTMP010000041.1"/>
</dbReference>
<sequence>MRGVVPGLPSPFPIGLALPALYLDDDFTQRFTAGLDEVLAPVLLTLDCLDAYLDLSLAPPDFLDWLTGWVAVPMDETWPTPLRREVARNAVELHRWRGTARGIARQLQIITGGEVEVSDSGGVSWSATPDATPPPATAAEVRVRVRVADPARVDPARLQELVSTAVPAHVRTIVEVEAA</sequence>
<dbReference type="Pfam" id="PF09684">
    <property type="entry name" value="Tail_P2_I"/>
    <property type="match status" value="1"/>
</dbReference>
<reference evidence="2" key="1">
    <citation type="journal article" date="2019" name="Int. J. Syst. Evol. Microbiol.">
        <title>The Global Catalogue of Microorganisms (GCM) 10K type strain sequencing project: providing services to taxonomists for standard genome sequencing and annotation.</title>
        <authorList>
            <consortium name="The Broad Institute Genomics Platform"/>
            <consortium name="The Broad Institute Genome Sequencing Center for Infectious Disease"/>
            <person name="Wu L."/>
            <person name="Ma J."/>
        </authorList>
    </citation>
    <scope>NUCLEOTIDE SEQUENCE [LARGE SCALE GENOMIC DNA]</scope>
    <source>
        <strain evidence="2">JCM 31037</strain>
    </source>
</reference>
<name>A0ABW3YHS9_9ACTN</name>
<dbReference type="NCBIfam" id="TIGR02242">
    <property type="entry name" value="tail_TIGR02242"/>
    <property type="match status" value="1"/>
</dbReference>
<dbReference type="Proteomes" id="UP001597260">
    <property type="component" value="Unassembled WGS sequence"/>
</dbReference>
<protein>
    <submittedName>
        <fullName evidence="1">Phage tail protein</fullName>
    </submittedName>
</protein>
<evidence type="ECO:0000313" key="1">
    <source>
        <dbReference type="EMBL" id="MFD1324072.1"/>
    </source>
</evidence>
<gene>
    <name evidence="1" type="ORF">ACFQ4H_23585</name>
</gene>